<dbReference type="RefSeq" id="WP_349296138.1">
    <property type="nucleotide sequence ID" value="NZ_JBEDNQ010000001.1"/>
</dbReference>
<dbReference type="Proteomes" id="UP001494902">
    <property type="component" value="Unassembled WGS sequence"/>
</dbReference>
<dbReference type="Pfam" id="PF13579">
    <property type="entry name" value="Glyco_trans_4_4"/>
    <property type="match status" value="1"/>
</dbReference>
<dbReference type="Pfam" id="PF00534">
    <property type="entry name" value="Glycos_transf_1"/>
    <property type="match status" value="1"/>
</dbReference>
<dbReference type="PANTHER" id="PTHR45947:SF13">
    <property type="entry name" value="TRANSFERASE"/>
    <property type="match status" value="1"/>
</dbReference>
<evidence type="ECO:0000259" key="4">
    <source>
        <dbReference type="Pfam" id="PF13579"/>
    </source>
</evidence>
<sequence>MRVLLASKFLHRVGGVETYLDWLASELTVRGHDVALFGMEAPAGSSPVAPGAPRFETPARSYTSGSIRERLDDAARSVYSVANGRRMAAALAEFTPDVVHYHGTCYQLTSAVVRAAGGIGIGRVVTAHEYKLVCANQRLWADSTSDLCQVCVGASPVSRAINPVRRRCIKGSLGASALGGLETVFSDRVMRGADDMIVHCPSRFMERTLHADGWSPDRTEVLDLPWRGTPHRRDDDATGLLYMGRLAPEKDVLTVLHAWKSLGTRTGDRVLTIAGTGADEAQLHRYVTEHAVDRVRFVGHLSADELGAALRTTAATLHPAIWFENSPFSVRESLMARVPALVADRGGMPELVTEGVTGLVSEHSVAGWSATIQRFLDGAVGSPEAFEKELVTRATSGDQHFQSLTKLYERAQATAATRAAR</sequence>
<proteinExistence type="predicted"/>
<comment type="caution">
    <text evidence="5">The sequence shown here is derived from an EMBL/GenBank/DDBJ whole genome shotgun (WGS) entry which is preliminary data.</text>
</comment>
<dbReference type="GO" id="GO:0016757">
    <property type="term" value="F:glycosyltransferase activity"/>
    <property type="evidence" value="ECO:0007669"/>
    <property type="project" value="UniProtKB-KW"/>
</dbReference>
<protein>
    <submittedName>
        <fullName evidence="5">Glycosyltransferase</fullName>
        <ecNumber evidence="5">2.4.-.-</ecNumber>
    </submittedName>
</protein>
<gene>
    <name evidence="5" type="ORF">WIS52_01075</name>
</gene>
<dbReference type="InterPro" id="IPR050194">
    <property type="entry name" value="Glycosyltransferase_grp1"/>
</dbReference>
<dbReference type="EC" id="2.4.-.-" evidence="5"/>
<dbReference type="InterPro" id="IPR028098">
    <property type="entry name" value="Glyco_trans_4-like_N"/>
</dbReference>
<dbReference type="Gene3D" id="3.40.50.2000">
    <property type="entry name" value="Glycogen Phosphorylase B"/>
    <property type="match status" value="2"/>
</dbReference>
<evidence type="ECO:0000313" key="5">
    <source>
        <dbReference type="EMBL" id="MEQ3549047.1"/>
    </source>
</evidence>
<keyword evidence="2 5" id="KW-0808">Transferase</keyword>
<evidence type="ECO:0000256" key="2">
    <source>
        <dbReference type="ARBA" id="ARBA00022679"/>
    </source>
</evidence>
<keyword evidence="6" id="KW-1185">Reference proteome</keyword>
<accession>A0ABV1K3L5</accession>
<reference evidence="5 6" key="1">
    <citation type="submission" date="2024-03" db="EMBL/GenBank/DDBJ databases">
        <title>Draft genome sequence of Pseudonocardia nematodicida JCM 31783.</title>
        <authorList>
            <person name="Butdee W."/>
            <person name="Duangmal K."/>
        </authorList>
    </citation>
    <scope>NUCLEOTIDE SEQUENCE [LARGE SCALE GENOMIC DNA]</scope>
    <source>
        <strain evidence="5 6">JCM 31783</strain>
    </source>
</reference>
<dbReference type="InterPro" id="IPR001296">
    <property type="entry name" value="Glyco_trans_1"/>
</dbReference>
<name>A0ABV1K3L5_9PSEU</name>
<dbReference type="SUPFAM" id="SSF53756">
    <property type="entry name" value="UDP-Glycosyltransferase/glycogen phosphorylase"/>
    <property type="match status" value="1"/>
</dbReference>
<dbReference type="EMBL" id="JBEDNQ010000001">
    <property type="protein sequence ID" value="MEQ3549047.1"/>
    <property type="molecule type" value="Genomic_DNA"/>
</dbReference>
<feature type="domain" description="Glycosyl transferase family 1" evidence="3">
    <location>
        <begin position="233"/>
        <end position="379"/>
    </location>
</feature>
<evidence type="ECO:0000259" key="3">
    <source>
        <dbReference type="Pfam" id="PF00534"/>
    </source>
</evidence>
<organism evidence="5 6">
    <name type="scientific">Pseudonocardia nematodicida</name>
    <dbReference type="NCBI Taxonomy" id="1206997"/>
    <lineage>
        <taxon>Bacteria</taxon>
        <taxon>Bacillati</taxon>
        <taxon>Actinomycetota</taxon>
        <taxon>Actinomycetes</taxon>
        <taxon>Pseudonocardiales</taxon>
        <taxon>Pseudonocardiaceae</taxon>
        <taxon>Pseudonocardia</taxon>
    </lineage>
</organism>
<dbReference type="PANTHER" id="PTHR45947">
    <property type="entry name" value="SULFOQUINOVOSYL TRANSFERASE SQD2"/>
    <property type="match status" value="1"/>
</dbReference>
<evidence type="ECO:0000313" key="6">
    <source>
        <dbReference type="Proteomes" id="UP001494902"/>
    </source>
</evidence>
<evidence type="ECO:0000256" key="1">
    <source>
        <dbReference type="ARBA" id="ARBA00022676"/>
    </source>
</evidence>
<feature type="domain" description="Glycosyltransferase subfamily 4-like N-terminal" evidence="4">
    <location>
        <begin position="14"/>
        <end position="222"/>
    </location>
</feature>
<keyword evidence="1 5" id="KW-0328">Glycosyltransferase</keyword>